<evidence type="ECO:0000313" key="10">
    <source>
        <dbReference type="EMBL" id="KZL91995.1"/>
    </source>
</evidence>
<feature type="transmembrane region" description="Helical" evidence="8">
    <location>
        <begin position="242"/>
        <end position="262"/>
    </location>
</feature>
<accession>A0A161WJS6</accession>
<dbReference type="OrthoDB" id="9812438at2"/>
<feature type="transmembrane region" description="Helical" evidence="8">
    <location>
        <begin position="377"/>
        <end position="398"/>
    </location>
</feature>
<dbReference type="GO" id="GO:0006813">
    <property type="term" value="P:potassium ion transport"/>
    <property type="evidence" value="ECO:0007669"/>
    <property type="project" value="InterPro"/>
</dbReference>
<dbReference type="GO" id="GO:0008324">
    <property type="term" value="F:monoatomic cation transmembrane transporter activity"/>
    <property type="evidence" value="ECO:0007669"/>
    <property type="project" value="InterPro"/>
</dbReference>
<feature type="domain" description="RCK C-terminal" evidence="9">
    <location>
        <begin position="443"/>
        <end position="528"/>
    </location>
</feature>
<dbReference type="RefSeq" id="WP_066621068.1">
    <property type="nucleotide sequence ID" value="NZ_FQXL01000004.1"/>
</dbReference>
<evidence type="ECO:0000256" key="7">
    <source>
        <dbReference type="ARBA" id="ARBA00023214"/>
    </source>
</evidence>
<evidence type="ECO:0000256" key="1">
    <source>
        <dbReference type="ARBA" id="ARBA00004141"/>
    </source>
</evidence>
<comment type="subcellular location">
    <subcellularLocation>
        <location evidence="1">Membrane</location>
        <topology evidence="1">Multi-pass membrane protein</topology>
    </subcellularLocation>
</comment>
<evidence type="ECO:0000256" key="2">
    <source>
        <dbReference type="ARBA" id="ARBA00022448"/>
    </source>
</evidence>
<name>A0A161WJS6_9CLOT</name>
<dbReference type="PROSITE" id="PS51202">
    <property type="entry name" value="RCK_C"/>
    <property type="match status" value="1"/>
</dbReference>
<feature type="transmembrane region" description="Helical" evidence="8">
    <location>
        <begin position="404"/>
        <end position="422"/>
    </location>
</feature>
<dbReference type="InterPro" id="IPR014743">
    <property type="entry name" value="Cl-channel_core"/>
</dbReference>
<dbReference type="PATRIC" id="fig|1121326.3.peg.1785"/>
<keyword evidence="11" id="KW-1185">Reference proteome</keyword>
<dbReference type="InterPro" id="IPR036721">
    <property type="entry name" value="RCK_C_sf"/>
</dbReference>
<feature type="transmembrane region" description="Helical" evidence="8">
    <location>
        <begin position="343"/>
        <end position="365"/>
    </location>
</feature>
<dbReference type="CDD" id="cd01031">
    <property type="entry name" value="EriC"/>
    <property type="match status" value="1"/>
</dbReference>
<dbReference type="EMBL" id="LWAE01000002">
    <property type="protein sequence ID" value="KZL91995.1"/>
    <property type="molecule type" value="Genomic_DNA"/>
</dbReference>
<dbReference type="GO" id="GO:0005247">
    <property type="term" value="F:voltage-gated chloride channel activity"/>
    <property type="evidence" value="ECO:0007669"/>
    <property type="project" value="TreeGrafter"/>
</dbReference>
<dbReference type="SUPFAM" id="SSF81340">
    <property type="entry name" value="Clc chloride channel"/>
    <property type="match status" value="1"/>
</dbReference>
<dbReference type="PANTHER" id="PTHR45711:SF6">
    <property type="entry name" value="CHLORIDE CHANNEL PROTEIN"/>
    <property type="match status" value="1"/>
</dbReference>
<evidence type="ECO:0000256" key="8">
    <source>
        <dbReference type="SAM" id="Phobius"/>
    </source>
</evidence>
<reference evidence="10 11" key="1">
    <citation type="submission" date="2016-04" db="EMBL/GenBank/DDBJ databases">
        <title>Genome sequence of Clostridium magnum DSM 2767.</title>
        <authorList>
            <person name="Poehlein A."/>
            <person name="Uhlig R."/>
            <person name="Fischer R."/>
            <person name="Bahl H."/>
            <person name="Daniel R."/>
        </authorList>
    </citation>
    <scope>NUCLEOTIDE SEQUENCE [LARGE SCALE GENOMIC DNA]</scope>
    <source>
        <strain evidence="10 11">DSM 2767</strain>
    </source>
</reference>
<dbReference type="AlphaFoldDB" id="A0A161WJS6"/>
<feature type="transmembrane region" description="Helical" evidence="8">
    <location>
        <begin position="282"/>
        <end position="306"/>
    </location>
</feature>
<keyword evidence="5" id="KW-0406">Ion transport</keyword>
<evidence type="ECO:0000259" key="9">
    <source>
        <dbReference type="PROSITE" id="PS51202"/>
    </source>
</evidence>
<evidence type="ECO:0000313" key="11">
    <source>
        <dbReference type="Proteomes" id="UP000076603"/>
    </source>
</evidence>
<feature type="transmembrane region" description="Helical" evidence="8">
    <location>
        <begin position="116"/>
        <end position="137"/>
    </location>
</feature>
<sequence>MNFLNNINTHNPSNIQKTLSHWHSFRLKIIIESVIVGFFAGLVATFYRFLLEGAINFSRYIYSLQLKNTWMIPLWVLLVVIMGYIVGLVVKKDPMTSGSGIPQVEGILVGKLNMNWLSVIVGKFIGGVLCIGAGLSLGREGPSIQIGAAVGQGVSRILKRIKIEEKLLVTSGASAGLSAAFSAPLAGAIFALEEVHKNFSPIVMTSALAASITSSFIAKHFFGLSPIFNFQHLGQLPLENYAYIAILGILVGVLGVLFNKILLGTQTLYSKQKWLPTEARPIIPFLLAAVLGLFLPEVLGGGSDLVTSIMSTSFSIKLLIIILIIKFCFTMICFGSSAPGGIFLPLLVLGALIGNIYCDGLSYFFGFDHMYKDNFIILAMAGYFSAIVKSPITGSILITEMTGSFTHLLPIAMISLISYIVADTMNSKPVYEALLERILNKNNSNFEGEDKTKIVIEIPVCVGSTLEGKKIKDVTWPAKCLIVGIRRGEKEFIPKGNTAIYLGDYLVILTSEDTASASMDHLLKLSGSDDIKL</sequence>
<feature type="transmembrane region" description="Helical" evidence="8">
    <location>
        <begin position="167"/>
        <end position="190"/>
    </location>
</feature>
<dbReference type="PRINTS" id="PR00762">
    <property type="entry name" value="CLCHANNEL"/>
</dbReference>
<evidence type="ECO:0000256" key="5">
    <source>
        <dbReference type="ARBA" id="ARBA00023065"/>
    </source>
</evidence>
<dbReference type="GO" id="GO:0005886">
    <property type="term" value="C:plasma membrane"/>
    <property type="evidence" value="ECO:0007669"/>
    <property type="project" value="TreeGrafter"/>
</dbReference>
<keyword evidence="2" id="KW-0813">Transport</keyword>
<evidence type="ECO:0000256" key="3">
    <source>
        <dbReference type="ARBA" id="ARBA00022692"/>
    </source>
</evidence>
<evidence type="ECO:0000256" key="4">
    <source>
        <dbReference type="ARBA" id="ARBA00022989"/>
    </source>
</evidence>
<feature type="transmembrane region" description="Helical" evidence="8">
    <location>
        <begin position="29"/>
        <end position="50"/>
    </location>
</feature>
<dbReference type="InterPro" id="IPR001807">
    <property type="entry name" value="ClC"/>
</dbReference>
<dbReference type="Gene3D" id="3.30.70.1450">
    <property type="entry name" value="Regulator of K+ conductance, C-terminal domain"/>
    <property type="match status" value="1"/>
</dbReference>
<organism evidence="10 11">
    <name type="scientific">Clostridium magnum DSM 2767</name>
    <dbReference type="NCBI Taxonomy" id="1121326"/>
    <lineage>
        <taxon>Bacteria</taxon>
        <taxon>Bacillati</taxon>
        <taxon>Bacillota</taxon>
        <taxon>Clostridia</taxon>
        <taxon>Eubacteriales</taxon>
        <taxon>Clostridiaceae</taxon>
        <taxon>Clostridium</taxon>
    </lineage>
</organism>
<dbReference type="Proteomes" id="UP000076603">
    <property type="component" value="Unassembled WGS sequence"/>
</dbReference>
<dbReference type="STRING" id="1121326.CLMAG_18010"/>
<dbReference type="Pfam" id="PF00654">
    <property type="entry name" value="Voltage_CLC"/>
    <property type="match status" value="1"/>
</dbReference>
<dbReference type="SUPFAM" id="SSF116726">
    <property type="entry name" value="TrkA C-terminal domain-like"/>
    <property type="match status" value="1"/>
</dbReference>
<dbReference type="Gene3D" id="1.10.3080.10">
    <property type="entry name" value="Clc chloride channel"/>
    <property type="match status" value="1"/>
</dbReference>
<dbReference type="Pfam" id="PF02080">
    <property type="entry name" value="TrkA_C"/>
    <property type="match status" value="1"/>
</dbReference>
<dbReference type="PANTHER" id="PTHR45711">
    <property type="entry name" value="CHLORIDE CHANNEL PROTEIN"/>
    <property type="match status" value="1"/>
</dbReference>
<feature type="transmembrane region" description="Helical" evidence="8">
    <location>
        <begin position="70"/>
        <end position="90"/>
    </location>
</feature>
<keyword evidence="4 8" id="KW-1133">Transmembrane helix</keyword>
<keyword evidence="6 8" id="KW-0472">Membrane</keyword>
<comment type="caution">
    <text evidence="10">The sequence shown here is derived from an EMBL/GenBank/DDBJ whole genome shotgun (WGS) entry which is preliminary data.</text>
</comment>
<keyword evidence="3 8" id="KW-0812">Transmembrane</keyword>
<evidence type="ECO:0000256" key="6">
    <source>
        <dbReference type="ARBA" id="ARBA00023136"/>
    </source>
</evidence>
<protein>
    <submittedName>
        <fullName evidence="10">H(+)/Cl(-) exchange transporter ClcA</fullName>
    </submittedName>
</protein>
<gene>
    <name evidence="10" type="primary">clcA</name>
    <name evidence="10" type="ORF">CLMAG_18010</name>
</gene>
<proteinExistence type="predicted"/>
<keyword evidence="7" id="KW-0868">Chloride</keyword>
<dbReference type="InterPro" id="IPR006037">
    <property type="entry name" value="RCK_C"/>
</dbReference>